<feature type="region of interest" description="Disordered" evidence="1">
    <location>
        <begin position="159"/>
        <end position="178"/>
    </location>
</feature>
<evidence type="ECO:0000313" key="2">
    <source>
        <dbReference type="EMBL" id="OEH80667.1"/>
    </source>
</evidence>
<feature type="region of interest" description="Disordered" evidence="1">
    <location>
        <begin position="212"/>
        <end position="238"/>
    </location>
</feature>
<reference evidence="2 3" key="1">
    <citation type="journal article" date="2016" name="BMC Genomics">
        <title>Comparative genomics reveals Cyclospora cayetanensis possesses coccidia-like metabolism and invasion components but unique surface antigens.</title>
        <authorList>
            <person name="Liu S."/>
            <person name="Wang L."/>
            <person name="Zheng H."/>
            <person name="Xu Z."/>
            <person name="Roellig D.M."/>
            <person name="Li N."/>
            <person name="Frace M.A."/>
            <person name="Tang K."/>
            <person name="Arrowood M.J."/>
            <person name="Moss D.M."/>
            <person name="Zhang L."/>
            <person name="Feng Y."/>
            <person name="Xiao L."/>
        </authorList>
    </citation>
    <scope>NUCLEOTIDE SEQUENCE [LARGE SCALE GENOMIC DNA]</scope>
    <source>
        <strain evidence="2 3">CHN_HEN01</strain>
    </source>
</reference>
<comment type="caution">
    <text evidence="2">The sequence shown here is derived from an EMBL/GenBank/DDBJ whole genome shotgun (WGS) entry which is preliminary data.</text>
</comment>
<dbReference type="AlphaFoldDB" id="A0A1D3DB40"/>
<keyword evidence="3" id="KW-1185">Reference proteome</keyword>
<sequence>MVQGSDGSGAACSLALAAALLQLGSRNHYAALQLLLLALRHAVVLLELTGGFPEAAAALPQGIFLSLQRGKLQWPLLLSLNAVATVSLHLALLLNSQPHLQQRQQTRPSTPLVQQLQGCMRHLEELRHRLARNLQPPQPREQQAASWIPLAAASQLPEVPSAAPAATSTPGGNGEAHACASMRGCTKRLDASPDAKAVSNARLLAPGYQLRKPLGARASSGSPQEPHRAEAPEASDFRLEAPLLADPLRVQRRPLLQRCTPRAAATAAGAAVAAASERVTCFLEISDACARLMALVCSAGAVLRRRSSGSGSTPRSATRSAPEGEAIPGDPLKDALFGRHQQQHLAAKLRTKVLLLRCYVLVGRWCRPQQRPPAAAVQQLRPLLLQLLRHTVTSLVWPWGGSVGSEVCTECASNTCSSSSTPIADESGFCCTSCRDGMSGLPTVSTEGPERQPSALVVASVDADAPGCMCGFQGAFQREVLLLLQLDLQLDALTSMGASSIGSSMGVELLAQLQREATAALLHHNSTLYMQLQLRVAMQQHHQDLTRLTSASQKSTSTITETPRFQQQVSEADSPASSSAILHPDASPTKEALRFSNFSGSAWEEHTLGGGTATAKIPSTAAELMLHAAAAHAETARKVWNADEQALGLRRGSFQRKRQRDMLVASLTSVALTLQQAAAEAVARSKGEQMTAEHLRRNEAIRKRFTGLLSALHEAQLQETHPQQNAANPTGKKRGCGYTSEAVAEFSTDPPQWQQCPVRCKRRRADENEMLRGSSTAEGPQGISASTGALHELSVHQPPSIGPPRD</sequence>
<feature type="compositionally biased region" description="Low complexity" evidence="1">
    <location>
        <begin position="160"/>
        <end position="170"/>
    </location>
</feature>
<dbReference type="Proteomes" id="UP000095192">
    <property type="component" value="Unassembled WGS sequence"/>
</dbReference>
<dbReference type="VEuPathDB" id="ToxoDB:LOC34621810"/>
<dbReference type="VEuPathDB" id="ToxoDB:cyc_05461"/>
<proteinExistence type="predicted"/>
<gene>
    <name evidence="2" type="ORF">cyc_05461</name>
</gene>
<dbReference type="InParanoid" id="A0A1D3DB40"/>
<organism evidence="2 3">
    <name type="scientific">Cyclospora cayetanensis</name>
    <dbReference type="NCBI Taxonomy" id="88456"/>
    <lineage>
        <taxon>Eukaryota</taxon>
        <taxon>Sar</taxon>
        <taxon>Alveolata</taxon>
        <taxon>Apicomplexa</taxon>
        <taxon>Conoidasida</taxon>
        <taxon>Coccidia</taxon>
        <taxon>Eucoccidiorida</taxon>
        <taxon>Eimeriorina</taxon>
        <taxon>Eimeriidae</taxon>
        <taxon>Cyclospora</taxon>
    </lineage>
</organism>
<protein>
    <submittedName>
        <fullName evidence="2">Uncharacterized protein</fullName>
    </submittedName>
</protein>
<feature type="compositionally biased region" description="Polar residues" evidence="1">
    <location>
        <begin position="773"/>
        <end position="787"/>
    </location>
</feature>
<feature type="compositionally biased region" description="Low complexity" evidence="1">
    <location>
        <begin position="308"/>
        <end position="321"/>
    </location>
</feature>
<evidence type="ECO:0000313" key="3">
    <source>
        <dbReference type="Proteomes" id="UP000095192"/>
    </source>
</evidence>
<feature type="region of interest" description="Disordered" evidence="1">
    <location>
        <begin position="305"/>
        <end position="333"/>
    </location>
</feature>
<feature type="compositionally biased region" description="Basic and acidic residues" evidence="1">
    <location>
        <begin position="225"/>
        <end position="238"/>
    </location>
</feature>
<evidence type="ECO:0000256" key="1">
    <source>
        <dbReference type="SAM" id="MobiDB-lite"/>
    </source>
</evidence>
<dbReference type="EMBL" id="JROU02000015">
    <property type="protein sequence ID" value="OEH80667.1"/>
    <property type="molecule type" value="Genomic_DNA"/>
</dbReference>
<feature type="region of interest" description="Disordered" evidence="1">
    <location>
        <begin position="767"/>
        <end position="806"/>
    </location>
</feature>
<accession>A0A1D3DB40</accession>
<name>A0A1D3DB40_9EIME</name>